<dbReference type="Proteomes" id="UP001567538">
    <property type="component" value="Unassembled WGS sequence"/>
</dbReference>
<reference evidence="2 3" key="1">
    <citation type="submission" date="2024-06" db="EMBL/GenBank/DDBJ databases">
        <title>A chromosome level genome sequence of Diviner's sage (Salvia divinorum).</title>
        <authorList>
            <person name="Ford S.A."/>
            <person name="Ro D.-K."/>
            <person name="Ness R.W."/>
            <person name="Phillips M.A."/>
        </authorList>
    </citation>
    <scope>NUCLEOTIDE SEQUENCE [LARGE SCALE GENOMIC DNA]</scope>
    <source>
        <strain evidence="2">SAF-2024a</strain>
        <tissue evidence="2">Leaf</tissue>
    </source>
</reference>
<keyword evidence="3" id="KW-1185">Reference proteome</keyword>
<feature type="region of interest" description="Disordered" evidence="1">
    <location>
        <begin position="16"/>
        <end position="75"/>
    </location>
</feature>
<name>A0ABD1HI63_SALDI</name>
<organism evidence="2 3">
    <name type="scientific">Salvia divinorum</name>
    <name type="common">Maria pastora</name>
    <name type="synonym">Diviner's sage</name>
    <dbReference type="NCBI Taxonomy" id="28513"/>
    <lineage>
        <taxon>Eukaryota</taxon>
        <taxon>Viridiplantae</taxon>
        <taxon>Streptophyta</taxon>
        <taxon>Embryophyta</taxon>
        <taxon>Tracheophyta</taxon>
        <taxon>Spermatophyta</taxon>
        <taxon>Magnoliopsida</taxon>
        <taxon>eudicotyledons</taxon>
        <taxon>Gunneridae</taxon>
        <taxon>Pentapetalae</taxon>
        <taxon>asterids</taxon>
        <taxon>lamiids</taxon>
        <taxon>Lamiales</taxon>
        <taxon>Lamiaceae</taxon>
        <taxon>Nepetoideae</taxon>
        <taxon>Mentheae</taxon>
        <taxon>Salviinae</taxon>
        <taxon>Salvia</taxon>
        <taxon>Salvia subgen. Calosphace</taxon>
    </lineage>
</organism>
<dbReference type="EMBL" id="JBEAFC010000006">
    <property type="protein sequence ID" value="KAL1554739.1"/>
    <property type="molecule type" value="Genomic_DNA"/>
</dbReference>
<proteinExistence type="predicted"/>
<accession>A0ABD1HI63</accession>
<protein>
    <submittedName>
        <fullName evidence="2">Uncharacterized protein</fullName>
    </submittedName>
</protein>
<evidence type="ECO:0000313" key="2">
    <source>
        <dbReference type="EMBL" id="KAL1554739.1"/>
    </source>
</evidence>
<evidence type="ECO:0000256" key="1">
    <source>
        <dbReference type="SAM" id="MobiDB-lite"/>
    </source>
</evidence>
<dbReference type="AlphaFoldDB" id="A0ABD1HI63"/>
<gene>
    <name evidence="2" type="ORF">AAHA92_15266</name>
</gene>
<feature type="compositionally biased region" description="Basic residues" evidence="1">
    <location>
        <begin position="61"/>
        <end position="71"/>
    </location>
</feature>
<sequence>MSASRCLSRLTPLSAASADSTAMLSPFSSSRPRRHSSSSAASSRSIHGAFAASSPVGLEKGRRRFSPRSSHRCCSTEFVSPPAVVSALRAGSTGSARHDDRVVHKGREMKLLGCPARA</sequence>
<evidence type="ECO:0000313" key="3">
    <source>
        <dbReference type="Proteomes" id="UP001567538"/>
    </source>
</evidence>
<comment type="caution">
    <text evidence="2">The sequence shown here is derived from an EMBL/GenBank/DDBJ whole genome shotgun (WGS) entry which is preliminary data.</text>
</comment>